<proteinExistence type="predicted"/>
<evidence type="ECO:0000313" key="3">
    <source>
        <dbReference type="Proteomes" id="UP000325563"/>
    </source>
</evidence>
<dbReference type="InterPro" id="IPR016181">
    <property type="entry name" value="Acyl_CoA_acyltransferase"/>
</dbReference>
<dbReference type="RefSeq" id="WP_150492324.1">
    <property type="nucleotide sequence ID" value="NZ_BNBW01000012.1"/>
</dbReference>
<sequence length="232" mass="24775">MNARTARPTAGYGIRCARPGEADAIAALLARAFAEDAVMAWMFPHGDADADADADAIADGDAGGRARRTARFFALLQRQQRPRAGAVRVAATSGGQLLAAALWSGPGRWQPSAARELATMPRYAYVFGVRGLARAAAVQNALHDAHPDTPHWYLPTLGTDPGFQGAGVGSALVREQLAHCDRLGEPAYLESSMISNIPFYEGLGFRVTGEIRLPGGGPTLWPMWRDAGPRRR</sequence>
<evidence type="ECO:0000259" key="1">
    <source>
        <dbReference type="PROSITE" id="PS51186"/>
    </source>
</evidence>
<dbReference type="PANTHER" id="PTHR42791">
    <property type="entry name" value="GNAT FAMILY ACETYLTRANSFERASE"/>
    <property type="match status" value="1"/>
</dbReference>
<keyword evidence="2" id="KW-0808">Transferase</keyword>
<reference evidence="2 3" key="1">
    <citation type="submission" date="2017-09" db="EMBL/GenBank/DDBJ databases">
        <authorList>
            <person name="Lee N."/>
            <person name="Cho B.-K."/>
        </authorList>
    </citation>
    <scope>NUCLEOTIDE SEQUENCE [LARGE SCALE GENOMIC DNA]</scope>
    <source>
        <strain evidence="2 3">ATCC 27476</strain>
    </source>
</reference>
<dbReference type="Gene3D" id="3.40.630.30">
    <property type="match status" value="1"/>
</dbReference>
<dbReference type="InterPro" id="IPR052523">
    <property type="entry name" value="Trichothecene_AcTrans"/>
</dbReference>
<keyword evidence="3" id="KW-1185">Reference proteome</keyword>
<evidence type="ECO:0000313" key="2">
    <source>
        <dbReference type="EMBL" id="QEV43884.1"/>
    </source>
</evidence>
<feature type="domain" description="N-acetyltransferase" evidence="1">
    <location>
        <begin position="12"/>
        <end position="228"/>
    </location>
</feature>
<dbReference type="GeneID" id="95609205"/>
<name>A0A5J6J4U0_STRVI</name>
<dbReference type="AlphaFoldDB" id="A0A5J6J4U0"/>
<dbReference type="GO" id="GO:0016747">
    <property type="term" value="F:acyltransferase activity, transferring groups other than amino-acyl groups"/>
    <property type="evidence" value="ECO:0007669"/>
    <property type="project" value="InterPro"/>
</dbReference>
<dbReference type="CDD" id="cd04301">
    <property type="entry name" value="NAT_SF"/>
    <property type="match status" value="1"/>
</dbReference>
<dbReference type="SUPFAM" id="SSF55729">
    <property type="entry name" value="Acyl-CoA N-acyltransferases (Nat)"/>
    <property type="match status" value="1"/>
</dbReference>
<dbReference type="Proteomes" id="UP000325563">
    <property type="component" value="Chromosome"/>
</dbReference>
<dbReference type="KEGG" id="svn:CP980_01260"/>
<dbReference type="Pfam" id="PF00583">
    <property type="entry name" value="Acetyltransf_1"/>
    <property type="match status" value="1"/>
</dbReference>
<organism evidence="2 3">
    <name type="scientific">Streptomyces vinaceus</name>
    <dbReference type="NCBI Taxonomy" id="1960"/>
    <lineage>
        <taxon>Bacteria</taxon>
        <taxon>Bacillati</taxon>
        <taxon>Actinomycetota</taxon>
        <taxon>Actinomycetes</taxon>
        <taxon>Kitasatosporales</taxon>
        <taxon>Streptomycetaceae</taxon>
        <taxon>Streptomyces</taxon>
    </lineage>
</organism>
<accession>A0A5J6J4U0</accession>
<protein>
    <submittedName>
        <fullName evidence="2">N-acetyltransferase</fullName>
    </submittedName>
</protein>
<dbReference type="EMBL" id="CP023692">
    <property type="protein sequence ID" value="QEV43884.1"/>
    <property type="molecule type" value="Genomic_DNA"/>
</dbReference>
<dbReference type="InterPro" id="IPR000182">
    <property type="entry name" value="GNAT_dom"/>
</dbReference>
<dbReference type="PROSITE" id="PS51186">
    <property type="entry name" value="GNAT"/>
    <property type="match status" value="1"/>
</dbReference>
<dbReference type="PANTHER" id="PTHR42791:SF1">
    <property type="entry name" value="N-ACETYLTRANSFERASE DOMAIN-CONTAINING PROTEIN"/>
    <property type="match status" value="1"/>
</dbReference>
<gene>
    <name evidence="2" type="ORF">CP980_01260</name>
</gene>